<sequence length="248" mass="28293">MLKDLTLLVDYLTDFPKNESFESDTLLIAGNSVPELTEAAADFCQQQSSIKQIIFAGGIGHGTQRLIDSIKKRGPKMTLADWQKKSEAEITAALFDSYYPNHKLTFYLDMKSSNTGENARFSRDLFTENQRPKSFWLVQDPLLQLRSHVTFAKEWQLPQPSIQPVPLEQPVLIGYHQGPHFANSAMDNWWSNEYFLSLVIGEVRRLQDTSEGYGPKGANFIPHVDVPKNIVDSYQRCQLLLKKDVREV</sequence>
<dbReference type="InterPro" id="IPR051599">
    <property type="entry name" value="Cell_Envelope_Assoc"/>
</dbReference>
<name>A0ABV0ETN1_9ENTE</name>
<dbReference type="InterPro" id="IPR014729">
    <property type="entry name" value="Rossmann-like_a/b/a_fold"/>
</dbReference>
<dbReference type="Gene3D" id="3.40.50.620">
    <property type="entry name" value="HUPs"/>
    <property type="match status" value="1"/>
</dbReference>
<feature type="domain" description="DUF218" evidence="1">
    <location>
        <begin position="37"/>
        <end position="176"/>
    </location>
</feature>
<dbReference type="PANTHER" id="PTHR30336">
    <property type="entry name" value="INNER MEMBRANE PROTEIN, PROBABLE PERMEASE"/>
    <property type="match status" value="1"/>
</dbReference>
<gene>
    <name evidence="2" type="ORF">JZO67_004004</name>
</gene>
<dbReference type="Pfam" id="PF02698">
    <property type="entry name" value="DUF218"/>
    <property type="match status" value="1"/>
</dbReference>
<keyword evidence="3" id="KW-1185">Reference proteome</keyword>
<dbReference type="EMBL" id="JAFREL020000003">
    <property type="protein sequence ID" value="MEO1772022.1"/>
    <property type="molecule type" value="Genomic_DNA"/>
</dbReference>
<dbReference type="PANTHER" id="PTHR30336:SF20">
    <property type="entry name" value="DUF218 DOMAIN-CONTAINING PROTEIN"/>
    <property type="match status" value="1"/>
</dbReference>
<reference evidence="2 3" key="1">
    <citation type="submission" date="2024-02" db="EMBL/GenBank/DDBJ databases">
        <title>The Genome Sequence of Enterococcus sp. DIV0159.</title>
        <authorList>
            <person name="Earl A."/>
            <person name="Manson A."/>
            <person name="Gilmore M."/>
            <person name="Sanders J."/>
            <person name="Shea T."/>
            <person name="Howe W."/>
            <person name="Livny J."/>
            <person name="Cuomo C."/>
            <person name="Neafsey D."/>
            <person name="Birren B."/>
        </authorList>
    </citation>
    <scope>NUCLEOTIDE SEQUENCE [LARGE SCALE GENOMIC DNA]</scope>
    <source>
        <strain evidence="2 3">665A</strain>
    </source>
</reference>
<accession>A0ABV0ETN1</accession>
<proteinExistence type="predicted"/>
<comment type="caution">
    <text evidence="2">The sequence shown here is derived from an EMBL/GenBank/DDBJ whole genome shotgun (WGS) entry which is preliminary data.</text>
</comment>
<protein>
    <recommendedName>
        <fullName evidence="1">DUF218 domain-containing protein</fullName>
    </recommendedName>
</protein>
<dbReference type="InterPro" id="IPR003848">
    <property type="entry name" value="DUF218"/>
</dbReference>
<evidence type="ECO:0000313" key="3">
    <source>
        <dbReference type="Proteomes" id="UP000664357"/>
    </source>
</evidence>
<dbReference type="Gene3D" id="1.10.3620.10">
    <property type="entry name" value="YdcF like domain"/>
    <property type="match status" value="1"/>
</dbReference>
<evidence type="ECO:0000313" key="2">
    <source>
        <dbReference type="EMBL" id="MEO1772022.1"/>
    </source>
</evidence>
<evidence type="ECO:0000259" key="1">
    <source>
        <dbReference type="Pfam" id="PF02698"/>
    </source>
</evidence>
<dbReference type="Proteomes" id="UP000664357">
    <property type="component" value="Unassembled WGS sequence"/>
</dbReference>
<organism evidence="2 3">
    <name type="scientific">Candidatus Enterococcus ferrettii</name>
    <dbReference type="NCBI Taxonomy" id="2815324"/>
    <lineage>
        <taxon>Bacteria</taxon>
        <taxon>Bacillati</taxon>
        <taxon>Bacillota</taxon>
        <taxon>Bacilli</taxon>
        <taxon>Lactobacillales</taxon>
        <taxon>Enterococcaceae</taxon>
        <taxon>Enterococcus</taxon>
    </lineage>
</organism>
<dbReference type="RefSeq" id="WP_207704744.1">
    <property type="nucleotide sequence ID" value="NZ_JAFREL020000003.1"/>
</dbReference>